<feature type="transmembrane region" description="Helical" evidence="1">
    <location>
        <begin position="401"/>
        <end position="419"/>
    </location>
</feature>
<dbReference type="Proteomes" id="UP000019247">
    <property type="component" value="Unassembled WGS sequence"/>
</dbReference>
<feature type="transmembrane region" description="Helical" evidence="1">
    <location>
        <begin position="827"/>
        <end position="848"/>
    </location>
</feature>
<dbReference type="AlphaFoldDB" id="W6T7S7"/>
<feature type="transmembrane region" description="Helical" evidence="1">
    <location>
        <begin position="372"/>
        <end position="389"/>
    </location>
</feature>
<dbReference type="STRING" id="1400520.LFAB_07710"/>
<evidence type="ECO:0000313" key="3">
    <source>
        <dbReference type="Proteomes" id="UP000019247"/>
    </source>
</evidence>
<dbReference type="eggNOG" id="COG4485">
    <property type="taxonomic scope" value="Bacteria"/>
</dbReference>
<feature type="transmembrane region" description="Helical" evidence="1">
    <location>
        <begin position="244"/>
        <end position="264"/>
    </location>
</feature>
<feature type="transmembrane region" description="Helical" evidence="1">
    <location>
        <begin position="112"/>
        <end position="133"/>
    </location>
</feature>
<keyword evidence="1" id="KW-1133">Transmembrane helix</keyword>
<sequence length="853" mass="97136">MGNWSGNMSINRISRFWRAPLLASGLTLLVLVTVFSYQQITPFGDHNFLISDMGTQYLSFFTSYRHALIYHNFQFYSFSQSLGGSLVPTVAYYLMSPFNLIVLGFSAADLPIAITIILMSKITAIGFTMTYWLQRHFHTTQIMTALLGTAFALCGFVAMNYFDLMWLDALIWLPLIIDGLDRLLNDGQAGRFFWWLWVSIVTDFYLGYMTILFIGYYLIYQLFETKQTNWRDDLRQRWPRLREIILTGLLSVVSALFILIPTALGLMQTAKSSHAWQIFLPVPQFGTDIFSQLALGANTYQNRLTHAPTIFSTTAVILLVGAFFTLPSIKRTTKVHTAWFLGALLLSMGIELFNTIWHLFQQPEGFPFRNAFFFSFALIMIAMQAWQAGPQHVTPAWRWRLTLGLSGLLLIGWVTNWLLQFKIPVTTLMLSLVSVALTALVLWTTKRWWQTSGLAVIMLSELGGNFSLSMANTSFGSQAMYQQAYSSEYTQMTAVNDPDGQLYRVDNTNTLINRAYQEKYNNYNDPMLFNFHDINYYSSTLNEKTRVMLDQLGLYSRNARRISSEGLTPVSSMLLGIKYDVLLNRHGDATTIPNHHYLGMGFAVPSEVTQLQLSATRALANQEKILQLLRPQATPYFHDVALTTATSRRTQSSDYSYHHRLIFKTTATGPLYFDDYLGLSQYSSITVNGQSVTPTVNADDSRLLWHLGNFKRGATVRVTFNSAHRQLSGQVRLASLQMSQFNQVYRYLKTSQFVPKYHARGWQTIVSGTMQNQQARHWLYVAIPYDQAWHATVNGETVKTKAALGNLTAVPIKPGHNQIKLQYHVPALLFSTILSIIGALSFVIWRLLSRRRH</sequence>
<dbReference type="InterPro" id="IPR018580">
    <property type="entry name" value="Uncharacterised_YfhO"/>
</dbReference>
<reference evidence="2 3" key="1">
    <citation type="journal article" date="2014" name="Genome Announc.">
        <title>Genome Sequence of Lactobacillus fabifermentans Strain T30PCM01, Isolated from Fermenting Grape Marc.</title>
        <authorList>
            <person name="Treu L."/>
            <person name="Vendramin V."/>
            <person name="Bovo B."/>
            <person name="Giacomini A."/>
            <person name="Corich V."/>
            <person name="Campanaro S."/>
        </authorList>
    </citation>
    <scope>NUCLEOTIDE SEQUENCE [LARGE SCALE GENOMIC DNA]</scope>
    <source>
        <strain evidence="2 3">T30PCM01</strain>
    </source>
</reference>
<comment type="caution">
    <text evidence="2">The sequence shown here is derived from an EMBL/GenBank/DDBJ whole genome shotgun (WGS) entry which is preliminary data.</text>
</comment>
<dbReference type="Pfam" id="PF09586">
    <property type="entry name" value="YfhO"/>
    <property type="match status" value="1"/>
</dbReference>
<feature type="transmembrane region" description="Helical" evidence="1">
    <location>
        <begin position="338"/>
        <end position="360"/>
    </location>
</feature>
<dbReference type="PANTHER" id="PTHR38454:SF1">
    <property type="entry name" value="INTEGRAL MEMBRANE PROTEIN"/>
    <property type="match status" value="1"/>
</dbReference>
<proteinExistence type="predicted"/>
<dbReference type="HOGENOM" id="CLU_008413_3_0_9"/>
<evidence type="ECO:0000313" key="2">
    <source>
        <dbReference type="EMBL" id="ETY74342.1"/>
    </source>
</evidence>
<dbReference type="PANTHER" id="PTHR38454">
    <property type="entry name" value="INTEGRAL MEMBRANE PROTEIN-RELATED"/>
    <property type="match status" value="1"/>
</dbReference>
<feature type="transmembrane region" description="Helical" evidence="1">
    <location>
        <begin position="192"/>
        <end position="223"/>
    </location>
</feature>
<organism evidence="2 3">
    <name type="scientific">Lactiplantibacillus fabifermentans T30PCM01</name>
    <dbReference type="NCBI Taxonomy" id="1400520"/>
    <lineage>
        <taxon>Bacteria</taxon>
        <taxon>Bacillati</taxon>
        <taxon>Bacillota</taxon>
        <taxon>Bacilli</taxon>
        <taxon>Lactobacillales</taxon>
        <taxon>Lactobacillaceae</taxon>
        <taxon>Lactiplantibacillus</taxon>
    </lineage>
</organism>
<dbReference type="PATRIC" id="fig|1400520.3.peg.1512"/>
<feature type="transmembrane region" description="Helical" evidence="1">
    <location>
        <begin position="425"/>
        <end position="445"/>
    </location>
</feature>
<protein>
    <submittedName>
        <fullName evidence="2">Membrane protein</fullName>
    </submittedName>
</protein>
<gene>
    <name evidence="2" type="ORF">LFAB_07710</name>
</gene>
<name>W6T7S7_9LACO</name>
<evidence type="ECO:0000256" key="1">
    <source>
        <dbReference type="SAM" id="Phobius"/>
    </source>
</evidence>
<keyword evidence="1" id="KW-0812">Transmembrane</keyword>
<accession>W6T7S7</accession>
<feature type="transmembrane region" description="Helical" evidence="1">
    <location>
        <begin position="145"/>
        <end position="172"/>
    </location>
</feature>
<dbReference type="EMBL" id="AWWK01000034">
    <property type="protein sequence ID" value="ETY74342.1"/>
    <property type="molecule type" value="Genomic_DNA"/>
</dbReference>
<feature type="transmembrane region" description="Helical" evidence="1">
    <location>
        <begin position="452"/>
        <end position="471"/>
    </location>
</feature>
<feature type="transmembrane region" description="Helical" evidence="1">
    <location>
        <begin position="307"/>
        <end position="326"/>
    </location>
</feature>
<keyword evidence="1" id="KW-0472">Membrane</keyword>